<evidence type="ECO:0000313" key="1">
    <source>
        <dbReference type="EMBL" id="BFD46440.1"/>
    </source>
</evidence>
<organism evidence="1">
    <name type="scientific">Candidatus Tisiphia endosymbiont of Sergentomyia squamirostris</name>
    <dbReference type="NCBI Taxonomy" id="3113639"/>
    <lineage>
        <taxon>Bacteria</taxon>
        <taxon>Pseudomonadati</taxon>
        <taxon>Pseudomonadota</taxon>
        <taxon>Alphaproteobacteria</taxon>
        <taxon>Rickettsiales</taxon>
        <taxon>Rickettsiaceae</taxon>
        <taxon>Rickettsieae</taxon>
        <taxon>Candidatus Tisiphia</taxon>
    </lineage>
</organism>
<gene>
    <name evidence="1" type="ORF">DMENIID0002_10860</name>
</gene>
<reference evidence="1" key="1">
    <citation type="submission" date="2024-01" db="EMBL/GenBank/DDBJ databases">
        <title>Sequencing the genomes of a sandfly, Sergentomyia squamirostris, and its two endosymbionts.</title>
        <authorList>
            <person name="Itokawa K."/>
            <person name="Sanjoba C."/>
        </authorList>
    </citation>
    <scope>NUCLEOTIDE SEQUENCE</scope>
    <source>
        <strain evidence="1">RiSSQ</strain>
    </source>
</reference>
<name>A0AAT9G9K4_9RICK</name>
<protein>
    <submittedName>
        <fullName evidence="1">Uncharacterized protein</fullName>
    </submittedName>
</protein>
<sequence length="147" mass="16930">MTYTTTLPSEAIIFFDPAYDHPKDIKLRDDVSATSEQDGLIIVEIIESKGPYDHSTFGKLIRRVMNCNNKPVTILINEDIRHTTINTLLWSVLGTLSSAGLITVTTYERSYKKVLLKKVNIEDDYFLYVDATYYKNHYKFANEQLNI</sequence>
<proteinExistence type="predicted"/>
<dbReference type="AlphaFoldDB" id="A0AAT9G9K4"/>
<dbReference type="EMBL" id="AP029170">
    <property type="protein sequence ID" value="BFD46440.1"/>
    <property type="molecule type" value="Genomic_DNA"/>
</dbReference>
<accession>A0AAT9G9K4</accession>